<dbReference type="Gene3D" id="3.90.1600.10">
    <property type="entry name" value="Palm domain of DNA polymerase"/>
    <property type="match status" value="1"/>
</dbReference>
<sequence>MPTYLTKEKMDKHVNLLLVQDCYEQPTKFHYVWIKNLSRLVSKKLGKRNGQKYVCDRCLHYFHSEDKLIKHTGDCMQKNDTAIKMPTEEKKMLKFKNFKNKIKAPFVVYADLESVLKPSAKKTAYQQHIPAAVGYYFKCSYDESLSFYNSYRGEDCMRWFADEMNQLAEDVSTVFLCPYKMQMTPQQEIEFQTATHCHICEQPFTAGQKKVRDHNHLIPENNFRGAACEICNVNYQDTHTIPVVFHNLSGYDAHFVVSDIATRMDGKIDLLPITKEKYISFTKHINESRICFRFIDSFRFMASSLDKLSSALTNFPNLKSQFSTLPEDQFNILTKKGIMPYDYLDSFTRFDEPCLPPQDAFYNKLEDKPCPRRMYRRAQEVWSKFNCNNLGQYVELYMKTDILLLADVFELFRSSCISTYDLDPAHYFTLPGFTWDAMLKHTRQELELLTDQDMFLFIERGIRGGLSQVCSKRRVHANNKYMPKYDSAKPDVYLMYNDINNQYGWSMSQYLPYGGFQWVDANIDVTMIPDDANEGYILEVDLEYPKQLHDLHQDLPFCALHINPKTMKPPSRAKETSKLMATLNHKEKYVIHYRALKQALAHGLVLTKVHRVLKFKQSPWLKSYIDLNTNLRRNAKNEFEKNLFKLMNNAVFGKTMENVRKRLDVKLLSKWEGRYGAESYISKPEFKSCVIFNENLVAVEMNKLEVYLNKPIYVGQAILDLAKTTIYSFHYDYMMDRFGGNCTAVYTDTDSLIYEIREQDPYMVIKSDCFKYYDTSDFNPNNPYDIPLVNKKVLGMMKDENNGKVMTDYVGLRSKLYTTKVLTTKDDLIKLRQKLEAEEYEEDEIATIIKNYGLIKKAKGVKKSVVETKISFDDYVECLETFKRKTASQNLIRTDKHQVYSITQSKIALSPEDDKRYLIPGSFNTLPWGHYAIDKPQDVADNPMDVD</sequence>
<dbReference type="PANTHER" id="PTHR31511">
    <property type="entry name" value="PROTEIN CBG23764"/>
    <property type="match status" value="1"/>
</dbReference>
<dbReference type="EMBL" id="GEZM01018635">
    <property type="protein sequence ID" value="JAV90110.1"/>
    <property type="molecule type" value="Transcribed_RNA"/>
</dbReference>
<organism evidence="1">
    <name type="scientific">Photinus pyralis</name>
    <name type="common">Common eastern firefly</name>
    <name type="synonym">Lampyris pyralis</name>
    <dbReference type="NCBI Taxonomy" id="7054"/>
    <lineage>
        <taxon>Eukaryota</taxon>
        <taxon>Metazoa</taxon>
        <taxon>Ecdysozoa</taxon>
        <taxon>Arthropoda</taxon>
        <taxon>Hexapoda</taxon>
        <taxon>Insecta</taxon>
        <taxon>Pterygota</taxon>
        <taxon>Neoptera</taxon>
        <taxon>Endopterygota</taxon>
        <taxon>Coleoptera</taxon>
        <taxon>Polyphaga</taxon>
        <taxon>Elateriformia</taxon>
        <taxon>Elateroidea</taxon>
        <taxon>Lampyridae</taxon>
        <taxon>Lampyrinae</taxon>
        <taxon>Photinus</taxon>
    </lineage>
</organism>
<dbReference type="AlphaFoldDB" id="A0A1Y1MZZ0"/>
<reference evidence="1" key="1">
    <citation type="journal article" date="2016" name="Sci. Rep.">
        <title>Molecular characterization of firefly nuptial gifts: a multi-omics approach sheds light on postcopulatory sexual selection.</title>
        <authorList>
            <person name="Al-Wathiqui N."/>
            <person name="Fallon T.R."/>
            <person name="South A."/>
            <person name="Weng J.K."/>
            <person name="Lewis S.M."/>
        </authorList>
    </citation>
    <scope>NUCLEOTIDE SEQUENCE</scope>
</reference>
<proteinExistence type="predicted"/>
<dbReference type="GO" id="GO:0071897">
    <property type="term" value="P:DNA biosynthetic process"/>
    <property type="evidence" value="ECO:0007669"/>
    <property type="project" value="UniProtKB-ARBA"/>
</dbReference>
<evidence type="ECO:0008006" key="2">
    <source>
        <dbReference type="Google" id="ProtNLM"/>
    </source>
</evidence>
<dbReference type="InterPro" id="IPR023211">
    <property type="entry name" value="DNA_pol_palm_dom_sf"/>
</dbReference>
<dbReference type="GO" id="GO:0042575">
    <property type="term" value="C:DNA polymerase complex"/>
    <property type="evidence" value="ECO:0007669"/>
    <property type="project" value="UniProtKB-ARBA"/>
</dbReference>
<dbReference type="SUPFAM" id="SSF56672">
    <property type="entry name" value="DNA/RNA polymerases"/>
    <property type="match status" value="1"/>
</dbReference>
<dbReference type="InterPro" id="IPR043502">
    <property type="entry name" value="DNA/RNA_pol_sf"/>
</dbReference>
<dbReference type="PANTHER" id="PTHR31511:SF12">
    <property type="entry name" value="RHO TERMINATION FACTOR N-TERMINAL DOMAIN-CONTAINING PROTEIN"/>
    <property type="match status" value="1"/>
</dbReference>
<evidence type="ECO:0000313" key="1">
    <source>
        <dbReference type="EMBL" id="JAV90110.1"/>
    </source>
</evidence>
<dbReference type="InterPro" id="IPR012337">
    <property type="entry name" value="RNaseH-like_sf"/>
</dbReference>
<accession>A0A1Y1MZZ0</accession>
<dbReference type="SUPFAM" id="SSF53098">
    <property type="entry name" value="Ribonuclease H-like"/>
    <property type="match status" value="1"/>
</dbReference>
<protein>
    <recommendedName>
        <fullName evidence="2">DNA-directed DNA polymerase</fullName>
    </recommendedName>
</protein>
<name>A0A1Y1MZZ0_PHOPY</name>